<comment type="caution">
    <text evidence="1">The sequence shown here is derived from an EMBL/GenBank/DDBJ whole genome shotgun (WGS) entry which is preliminary data.</text>
</comment>
<sequence length="175" mass="20655">MREQDKFIDKERLIAAVLADLAERNDYREYINFVENQESFIKRWVKQKVIDRCYDEPGARLLDIANETITELCSTVRNICIDLDISGKKSGPFCEWLDQFQEKFYAACRYNATALIGLKSFIVTIDYERVFEPSHDTNRIKKELSSKLSVYRLLKAAKIAPMIFWTKWLKRLILK</sequence>
<dbReference type="AlphaFoldDB" id="A0A2G8JIY7"/>
<evidence type="ECO:0000313" key="1">
    <source>
        <dbReference type="EMBL" id="PIK35703.1"/>
    </source>
</evidence>
<proteinExistence type="predicted"/>
<evidence type="ECO:0000313" key="2">
    <source>
        <dbReference type="Proteomes" id="UP000230750"/>
    </source>
</evidence>
<dbReference type="Proteomes" id="UP000230750">
    <property type="component" value="Unassembled WGS sequence"/>
</dbReference>
<organism evidence="1 2">
    <name type="scientific">Stichopus japonicus</name>
    <name type="common">Sea cucumber</name>
    <dbReference type="NCBI Taxonomy" id="307972"/>
    <lineage>
        <taxon>Eukaryota</taxon>
        <taxon>Metazoa</taxon>
        <taxon>Echinodermata</taxon>
        <taxon>Eleutherozoa</taxon>
        <taxon>Echinozoa</taxon>
        <taxon>Holothuroidea</taxon>
        <taxon>Aspidochirotacea</taxon>
        <taxon>Aspidochirotida</taxon>
        <taxon>Stichopodidae</taxon>
        <taxon>Apostichopus</taxon>
    </lineage>
</organism>
<reference evidence="1 2" key="1">
    <citation type="journal article" date="2017" name="PLoS Biol.">
        <title>The sea cucumber genome provides insights into morphological evolution and visceral regeneration.</title>
        <authorList>
            <person name="Zhang X."/>
            <person name="Sun L."/>
            <person name="Yuan J."/>
            <person name="Sun Y."/>
            <person name="Gao Y."/>
            <person name="Zhang L."/>
            <person name="Li S."/>
            <person name="Dai H."/>
            <person name="Hamel J.F."/>
            <person name="Liu C."/>
            <person name="Yu Y."/>
            <person name="Liu S."/>
            <person name="Lin W."/>
            <person name="Guo K."/>
            <person name="Jin S."/>
            <person name="Xu P."/>
            <person name="Storey K.B."/>
            <person name="Huan P."/>
            <person name="Zhang T."/>
            <person name="Zhou Y."/>
            <person name="Zhang J."/>
            <person name="Lin C."/>
            <person name="Li X."/>
            <person name="Xing L."/>
            <person name="Huo D."/>
            <person name="Sun M."/>
            <person name="Wang L."/>
            <person name="Mercier A."/>
            <person name="Li F."/>
            <person name="Yang H."/>
            <person name="Xiang J."/>
        </authorList>
    </citation>
    <scope>NUCLEOTIDE SEQUENCE [LARGE SCALE GENOMIC DNA]</scope>
    <source>
        <strain evidence="1">Shaxun</strain>
        <tissue evidence="1">Muscle</tissue>
    </source>
</reference>
<keyword evidence="2" id="KW-1185">Reference proteome</keyword>
<name>A0A2G8JIY7_STIJA</name>
<accession>A0A2G8JIY7</accession>
<dbReference type="EMBL" id="MRZV01001832">
    <property type="protein sequence ID" value="PIK35703.1"/>
    <property type="molecule type" value="Genomic_DNA"/>
</dbReference>
<protein>
    <submittedName>
        <fullName evidence="1">Uncharacterized protein</fullName>
    </submittedName>
</protein>
<gene>
    <name evidence="1" type="ORF">BSL78_27474</name>
</gene>